<dbReference type="InterPro" id="IPR052711">
    <property type="entry name" value="Zinc_ADH-like"/>
</dbReference>
<dbReference type="SMART" id="SM00829">
    <property type="entry name" value="PKS_ER"/>
    <property type="match status" value="1"/>
</dbReference>
<dbReference type="EMBL" id="CP036316">
    <property type="protein sequence ID" value="QDT63807.1"/>
    <property type="molecule type" value="Genomic_DNA"/>
</dbReference>
<dbReference type="EC" id="1.1.1.1" evidence="2"/>
<dbReference type="InterPro" id="IPR013149">
    <property type="entry name" value="ADH-like_C"/>
</dbReference>
<dbReference type="RefSeq" id="WP_145260405.1">
    <property type="nucleotide sequence ID" value="NZ_CP036316.1"/>
</dbReference>
<dbReference type="InterPro" id="IPR020843">
    <property type="entry name" value="ER"/>
</dbReference>
<dbReference type="Gene3D" id="3.40.50.720">
    <property type="entry name" value="NAD(P)-binding Rossmann-like Domain"/>
    <property type="match status" value="1"/>
</dbReference>
<gene>
    <name evidence="2" type="ORF">V22_10320</name>
</gene>
<dbReference type="PANTHER" id="PTHR45033">
    <property type="match status" value="1"/>
</dbReference>
<dbReference type="Proteomes" id="UP000319976">
    <property type="component" value="Chromosome"/>
</dbReference>
<evidence type="ECO:0000313" key="2">
    <source>
        <dbReference type="EMBL" id="QDT63807.1"/>
    </source>
</evidence>
<dbReference type="AlphaFoldDB" id="A0A517T603"/>
<keyword evidence="2" id="KW-0560">Oxidoreductase</keyword>
<proteinExistence type="predicted"/>
<dbReference type="Pfam" id="PF08240">
    <property type="entry name" value="ADH_N"/>
    <property type="match status" value="1"/>
</dbReference>
<accession>A0A517T603</accession>
<dbReference type="SUPFAM" id="SSF51735">
    <property type="entry name" value="NAD(P)-binding Rossmann-fold domains"/>
    <property type="match status" value="1"/>
</dbReference>
<organism evidence="2 3">
    <name type="scientific">Calycomorphotria hydatis</name>
    <dbReference type="NCBI Taxonomy" id="2528027"/>
    <lineage>
        <taxon>Bacteria</taxon>
        <taxon>Pseudomonadati</taxon>
        <taxon>Planctomycetota</taxon>
        <taxon>Planctomycetia</taxon>
        <taxon>Planctomycetales</taxon>
        <taxon>Planctomycetaceae</taxon>
        <taxon>Calycomorphotria</taxon>
    </lineage>
</organism>
<dbReference type="PANTHER" id="PTHR45033:SF2">
    <property type="entry name" value="ZINC-TYPE ALCOHOL DEHYDROGENASE-LIKE PROTEIN C1773.06C"/>
    <property type="match status" value="1"/>
</dbReference>
<keyword evidence="3" id="KW-1185">Reference proteome</keyword>
<dbReference type="Gene3D" id="3.90.180.10">
    <property type="entry name" value="Medium-chain alcohol dehydrogenases, catalytic domain"/>
    <property type="match status" value="1"/>
</dbReference>
<dbReference type="InterPro" id="IPR013154">
    <property type="entry name" value="ADH-like_N"/>
</dbReference>
<evidence type="ECO:0000313" key="3">
    <source>
        <dbReference type="Proteomes" id="UP000319976"/>
    </source>
</evidence>
<dbReference type="SUPFAM" id="SSF50129">
    <property type="entry name" value="GroES-like"/>
    <property type="match status" value="1"/>
</dbReference>
<sequence length="336" mass="35651">MRAYQIQDDSGIDGIKAVELPDPECGPGDVMIRVGACSLNYRDLIVTQGGYARNDTRPVIPLSDGAGEVIAVGEEVTEFAIGDRVTGCFFRDWQGGDVTDAAFNTARGGGIDGMLAEYHVGPAYSFVKTPSHLSDEEAATLPCAAVTAWQSLVDFGKVKPGHTVLTLGTGGVSCFAIQFAKLHGARVIATSSSNEKLEQAKQLGADETINYREDPDWEKTVRRLTDGVGVDHVVEVGGVGTLQKSLRAAALNGRIGLIGVLTGTDGAVNPLPAIFNRVTISGIYVGSREMFAAMNRAITMAELKPAIDRVFEFDQAVDAYRHLASAGHVGKVVIQL</sequence>
<name>A0A517T603_9PLAN</name>
<feature type="domain" description="Enoyl reductase (ER)" evidence="1">
    <location>
        <begin position="10"/>
        <end position="334"/>
    </location>
</feature>
<dbReference type="OrthoDB" id="9787435at2"/>
<dbReference type="CDD" id="cd08276">
    <property type="entry name" value="MDR7"/>
    <property type="match status" value="1"/>
</dbReference>
<dbReference type="InterPro" id="IPR036291">
    <property type="entry name" value="NAD(P)-bd_dom_sf"/>
</dbReference>
<reference evidence="2 3" key="1">
    <citation type="submission" date="2019-02" db="EMBL/GenBank/DDBJ databases">
        <title>Deep-cultivation of Planctomycetes and their phenomic and genomic characterization uncovers novel biology.</title>
        <authorList>
            <person name="Wiegand S."/>
            <person name="Jogler M."/>
            <person name="Boedeker C."/>
            <person name="Pinto D."/>
            <person name="Vollmers J."/>
            <person name="Rivas-Marin E."/>
            <person name="Kohn T."/>
            <person name="Peeters S.H."/>
            <person name="Heuer A."/>
            <person name="Rast P."/>
            <person name="Oberbeckmann S."/>
            <person name="Bunk B."/>
            <person name="Jeske O."/>
            <person name="Meyerdierks A."/>
            <person name="Storesund J.E."/>
            <person name="Kallscheuer N."/>
            <person name="Luecker S."/>
            <person name="Lage O.M."/>
            <person name="Pohl T."/>
            <person name="Merkel B.J."/>
            <person name="Hornburger P."/>
            <person name="Mueller R.-W."/>
            <person name="Bruemmer F."/>
            <person name="Labrenz M."/>
            <person name="Spormann A.M."/>
            <person name="Op den Camp H."/>
            <person name="Overmann J."/>
            <person name="Amann R."/>
            <person name="Jetten M.S.M."/>
            <person name="Mascher T."/>
            <person name="Medema M.H."/>
            <person name="Devos D.P."/>
            <person name="Kaster A.-K."/>
            <person name="Ovreas L."/>
            <person name="Rohde M."/>
            <person name="Galperin M.Y."/>
            <person name="Jogler C."/>
        </authorList>
    </citation>
    <scope>NUCLEOTIDE SEQUENCE [LARGE SCALE GENOMIC DNA]</scope>
    <source>
        <strain evidence="2 3">V22</strain>
    </source>
</reference>
<dbReference type="GO" id="GO:0004022">
    <property type="term" value="F:alcohol dehydrogenase (NAD+) activity"/>
    <property type="evidence" value="ECO:0007669"/>
    <property type="project" value="UniProtKB-EC"/>
</dbReference>
<evidence type="ECO:0000259" key="1">
    <source>
        <dbReference type="SMART" id="SM00829"/>
    </source>
</evidence>
<dbReference type="KEGG" id="chya:V22_10320"/>
<protein>
    <submittedName>
        <fullName evidence="2">Alcohol dehydrogenase</fullName>
        <ecNumber evidence="2">1.1.1.1</ecNumber>
    </submittedName>
</protein>
<dbReference type="Pfam" id="PF00107">
    <property type="entry name" value="ADH_zinc_N"/>
    <property type="match status" value="1"/>
</dbReference>
<dbReference type="InterPro" id="IPR011032">
    <property type="entry name" value="GroES-like_sf"/>
</dbReference>